<accession>J3NG07</accession>
<evidence type="ECO:0000256" key="2">
    <source>
        <dbReference type="ARBA" id="ARBA00022454"/>
    </source>
</evidence>
<keyword evidence="2" id="KW-0158">Chromosome</keyword>
<dbReference type="GeneID" id="20340658"/>
<dbReference type="AlphaFoldDB" id="J3NG07"/>
<keyword evidence="3" id="KW-0779">Telomere</keyword>
<dbReference type="InterPro" id="IPR018856">
    <property type="entry name" value="Stn1_N"/>
</dbReference>
<reference evidence="7" key="5">
    <citation type="submission" date="2018-04" db="UniProtKB">
        <authorList>
            <consortium name="EnsemblFungi"/>
        </authorList>
    </citation>
    <scope>IDENTIFICATION</scope>
    <source>
        <strain evidence="7">R3-111a-1</strain>
    </source>
</reference>
<dbReference type="CDD" id="cd03524">
    <property type="entry name" value="RPA2_OBF_family"/>
    <property type="match status" value="1"/>
</dbReference>
<comment type="subcellular location">
    <subcellularLocation>
        <location evidence="1">Chromosome</location>
        <location evidence="1">Telomere</location>
    </subcellularLocation>
</comment>
<evidence type="ECO:0000313" key="8">
    <source>
        <dbReference type="Proteomes" id="UP000006039"/>
    </source>
</evidence>
<dbReference type="OrthoDB" id="77828at2759"/>
<dbReference type="VEuPathDB" id="FungiDB:GGTG_00200"/>
<reference evidence="8" key="1">
    <citation type="submission" date="2010-07" db="EMBL/GenBank/DDBJ databases">
        <title>The genome sequence of Gaeumannomyces graminis var. tritici strain R3-111a-1.</title>
        <authorList>
            <consortium name="The Broad Institute Genome Sequencing Platform"/>
            <person name="Ma L.-J."/>
            <person name="Dead R."/>
            <person name="Young S."/>
            <person name="Zeng Q."/>
            <person name="Koehrsen M."/>
            <person name="Alvarado L."/>
            <person name="Berlin A."/>
            <person name="Chapman S.B."/>
            <person name="Chen Z."/>
            <person name="Freedman E."/>
            <person name="Gellesch M."/>
            <person name="Goldberg J."/>
            <person name="Griggs A."/>
            <person name="Gujja S."/>
            <person name="Heilman E.R."/>
            <person name="Heiman D."/>
            <person name="Hepburn T."/>
            <person name="Howarth C."/>
            <person name="Jen D."/>
            <person name="Larson L."/>
            <person name="Mehta T."/>
            <person name="Neiman D."/>
            <person name="Pearson M."/>
            <person name="Roberts A."/>
            <person name="Saif S."/>
            <person name="Shea T."/>
            <person name="Shenoy N."/>
            <person name="Sisk P."/>
            <person name="Stolte C."/>
            <person name="Sykes S."/>
            <person name="Walk T."/>
            <person name="White J."/>
            <person name="Yandava C."/>
            <person name="Haas B."/>
            <person name="Nusbaum C."/>
            <person name="Birren B."/>
        </authorList>
    </citation>
    <scope>NUCLEOTIDE SEQUENCE [LARGE SCALE GENOMIC DNA]</scope>
    <source>
        <strain evidence="8">R3-111a-1</strain>
    </source>
</reference>
<dbReference type="STRING" id="644352.J3NG07"/>
<feature type="compositionally biased region" description="Basic and acidic residues" evidence="4">
    <location>
        <begin position="216"/>
        <end position="240"/>
    </location>
</feature>
<evidence type="ECO:0000256" key="4">
    <source>
        <dbReference type="SAM" id="MobiDB-lite"/>
    </source>
</evidence>
<evidence type="ECO:0000256" key="1">
    <source>
        <dbReference type="ARBA" id="ARBA00004574"/>
    </source>
</evidence>
<protein>
    <submittedName>
        <fullName evidence="6">OB-fold nucleic acid binding domain-containing protein</fullName>
    </submittedName>
</protein>
<evidence type="ECO:0000313" key="7">
    <source>
        <dbReference type="EnsemblFungi" id="EJT80197"/>
    </source>
</evidence>
<dbReference type="EMBL" id="GL385395">
    <property type="protein sequence ID" value="EJT80197.1"/>
    <property type="molecule type" value="Genomic_DNA"/>
</dbReference>
<evidence type="ECO:0000256" key="3">
    <source>
        <dbReference type="ARBA" id="ARBA00022895"/>
    </source>
</evidence>
<keyword evidence="8" id="KW-1185">Reference proteome</keyword>
<reference evidence="6" key="2">
    <citation type="submission" date="2010-07" db="EMBL/GenBank/DDBJ databases">
        <authorList>
            <consortium name="The Broad Institute Genome Sequencing Platform"/>
            <consortium name="Broad Institute Genome Sequencing Center for Infectious Disease"/>
            <person name="Ma L.-J."/>
            <person name="Dead R."/>
            <person name="Young S."/>
            <person name="Zeng Q."/>
            <person name="Koehrsen M."/>
            <person name="Alvarado L."/>
            <person name="Berlin A."/>
            <person name="Chapman S.B."/>
            <person name="Chen Z."/>
            <person name="Freedman E."/>
            <person name="Gellesch M."/>
            <person name="Goldberg J."/>
            <person name="Griggs A."/>
            <person name="Gujja S."/>
            <person name="Heilman E.R."/>
            <person name="Heiman D."/>
            <person name="Hepburn T."/>
            <person name="Howarth C."/>
            <person name="Jen D."/>
            <person name="Larson L."/>
            <person name="Mehta T."/>
            <person name="Neiman D."/>
            <person name="Pearson M."/>
            <person name="Roberts A."/>
            <person name="Saif S."/>
            <person name="Shea T."/>
            <person name="Shenoy N."/>
            <person name="Sisk P."/>
            <person name="Stolte C."/>
            <person name="Sykes S."/>
            <person name="Walk T."/>
            <person name="White J."/>
            <person name="Yandava C."/>
            <person name="Haas B."/>
            <person name="Nusbaum C."/>
            <person name="Birren B."/>
        </authorList>
    </citation>
    <scope>NUCLEOTIDE SEQUENCE</scope>
    <source>
        <strain evidence="6">R3-111a-1</strain>
    </source>
</reference>
<dbReference type="SUPFAM" id="SSF50249">
    <property type="entry name" value="Nucleic acid-binding proteins"/>
    <property type="match status" value="1"/>
</dbReference>
<feature type="domain" description="CST complex subunit Stn1 N-terminal" evidence="5">
    <location>
        <begin position="44"/>
        <end position="95"/>
    </location>
</feature>
<dbReference type="Proteomes" id="UP000006039">
    <property type="component" value="Unassembled WGS sequence"/>
</dbReference>
<dbReference type="RefSeq" id="XP_009216206.1">
    <property type="nucleotide sequence ID" value="XM_009217942.1"/>
</dbReference>
<dbReference type="Gene3D" id="2.40.50.140">
    <property type="entry name" value="Nucleic acid-binding proteins"/>
    <property type="match status" value="1"/>
</dbReference>
<feature type="region of interest" description="Disordered" evidence="4">
    <location>
        <begin position="202"/>
        <end position="321"/>
    </location>
</feature>
<dbReference type="eggNOG" id="ENOG502RY83">
    <property type="taxonomic scope" value="Eukaryota"/>
</dbReference>
<dbReference type="HOGENOM" id="CLU_054798_0_0_1"/>
<evidence type="ECO:0000259" key="5">
    <source>
        <dbReference type="Pfam" id="PF10451"/>
    </source>
</evidence>
<dbReference type="InterPro" id="IPR012340">
    <property type="entry name" value="NA-bd_OB-fold"/>
</dbReference>
<proteinExistence type="predicted"/>
<gene>
    <name evidence="7" type="primary">20340658</name>
    <name evidence="6" type="ORF">GGTG_00200</name>
</gene>
<feature type="compositionally biased region" description="Polar residues" evidence="4">
    <location>
        <begin position="311"/>
        <end position="321"/>
    </location>
</feature>
<dbReference type="EnsemblFungi" id="EJT80197">
    <property type="protein sequence ID" value="EJT80197"/>
    <property type="gene ID" value="GGTG_00200"/>
</dbReference>
<sequence length="321" mass="36589">MTITPAHEIYPQYCFHKSPTITAWCRLRTSDIAKLWSPPGFEGQDVFFYNNHPIKWVRIAGVVVAVDEYTVNESTIKRVYTVDDSSGINVECIAQLAAKQPKNISLDAHSPDLVAQQRRQQQQQQQSPFDLDVGQVVEIRGGLKLYRTRYETRLQINIEKVKHLSTQHEVDFWKEVVKLHDETLSRPWVLDERVLRHCRRKAEKDELQSKKKKRPEKASDSVSKEPSTREAVNKASEGKGHGAIHHLRPPAVPQFVSGLEKKRRVKNTYPGDGLHHRHGGPSTVAVADSAVPKLLTGLERKRRQRKAEHGTNLQGRSMSRA</sequence>
<dbReference type="GO" id="GO:0000781">
    <property type="term" value="C:chromosome, telomeric region"/>
    <property type="evidence" value="ECO:0007669"/>
    <property type="project" value="UniProtKB-SubCell"/>
</dbReference>
<evidence type="ECO:0000313" key="6">
    <source>
        <dbReference type="EMBL" id="EJT80197.1"/>
    </source>
</evidence>
<name>J3NG07_GAET3</name>
<reference evidence="6" key="3">
    <citation type="submission" date="2010-09" db="EMBL/GenBank/DDBJ databases">
        <title>Annotation of Gaeumannomyces graminis var. tritici R3-111a-1.</title>
        <authorList>
            <consortium name="The Broad Institute Genome Sequencing Platform"/>
            <person name="Ma L.-J."/>
            <person name="Dead R."/>
            <person name="Young S.K."/>
            <person name="Zeng Q."/>
            <person name="Gargeya S."/>
            <person name="Fitzgerald M."/>
            <person name="Haas B."/>
            <person name="Abouelleil A."/>
            <person name="Alvarado L."/>
            <person name="Arachchi H.M."/>
            <person name="Berlin A."/>
            <person name="Brown A."/>
            <person name="Chapman S.B."/>
            <person name="Chen Z."/>
            <person name="Dunbar C."/>
            <person name="Freedman E."/>
            <person name="Gearin G."/>
            <person name="Gellesch M."/>
            <person name="Goldberg J."/>
            <person name="Griggs A."/>
            <person name="Gujja S."/>
            <person name="Heiman D."/>
            <person name="Howarth C."/>
            <person name="Larson L."/>
            <person name="Lui A."/>
            <person name="MacDonald P.J.P."/>
            <person name="Mehta T."/>
            <person name="Montmayeur A."/>
            <person name="Murphy C."/>
            <person name="Neiman D."/>
            <person name="Pearson M."/>
            <person name="Priest M."/>
            <person name="Roberts A."/>
            <person name="Saif S."/>
            <person name="Shea T."/>
            <person name="Shenoy N."/>
            <person name="Sisk P."/>
            <person name="Stolte C."/>
            <person name="Sykes S."/>
            <person name="Yandava C."/>
            <person name="Wortman J."/>
            <person name="Nusbaum C."/>
            <person name="Birren B."/>
        </authorList>
    </citation>
    <scope>NUCLEOTIDE SEQUENCE</scope>
    <source>
        <strain evidence="6">R3-111a-1</strain>
    </source>
</reference>
<reference evidence="7" key="4">
    <citation type="journal article" date="2015" name="G3 (Bethesda)">
        <title>Genome sequences of three phytopathogenic species of the Magnaporthaceae family of fungi.</title>
        <authorList>
            <person name="Okagaki L.H."/>
            <person name="Nunes C.C."/>
            <person name="Sailsbery J."/>
            <person name="Clay B."/>
            <person name="Brown D."/>
            <person name="John T."/>
            <person name="Oh Y."/>
            <person name="Young N."/>
            <person name="Fitzgerald M."/>
            <person name="Haas B.J."/>
            <person name="Zeng Q."/>
            <person name="Young S."/>
            <person name="Adiconis X."/>
            <person name="Fan L."/>
            <person name="Levin J.Z."/>
            <person name="Mitchell T.K."/>
            <person name="Okubara P.A."/>
            <person name="Farman M.L."/>
            <person name="Kohn L.M."/>
            <person name="Birren B."/>
            <person name="Ma L.-J."/>
            <person name="Dean R.A."/>
        </authorList>
    </citation>
    <scope>NUCLEOTIDE SEQUENCE</scope>
    <source>
        <strain evidence="7">R3-111a-1</strain>
    </source>
</reference>
<dbReference type="Pfam" id="PF10451">
    <property type="entry name" value="Stn1"/>
    <property type="match status" value="1"/>
</dbReference>
<organism evidence="6">
    <name type="scientific">Gaeumannomyces tritici (strain R3-111a-1)</name>
    <name type="common">Wheat and barley take-all root rot fungus</name>
    <name type="synonym">Gaeumannomyces graminis var. tritici</name>
    <dbReference type="NCBI Taxonomy" id="644352"/>
    <lineage>
        <taxon>Eukaryota</taxon>
        <taxon>Fungi</taxon>
        <taxon>Dikarya</taxon>
        <taxon>Ascomycota</taxon>
        <taxon>Pezizomycotina</taxon>
        <taxon>Sordariomycetes</taxon>
        <taxon>Sordariomycetidae</taxon>
        <taxon>Magnaporthales</taxon>
        <taxon>Magnaporthaceae</taxon>
        <taxon>Gaeumannomyces</taxon>
    </lineage>
</organism>